<dbReference type="Proteomes" id="UP001607302">
    <property type="component" value="Unassembled WGS sequence"/>
</dbReference>
<evidence type="ECO:0000313" key="1">
    <source>
        <dbReference type="EMBL" id="KAL2719478.1"/>
    </source>
</evidence>
<gene>
    <name evidence="1" type="ORF">V1478_010940</name>
</gene>
<reference evidence="1 2" key="1">
    <citation type="journal article" date="2024" name="Ann. Entomol. Soc. Am.">
        <title>Genomic analyses of the southern and eastern yellowjacket wasps (Hymenoptera: Vespidae) reveal evolutionary signatures of social life.</title>
        <authorList>
            <person name="Catto M.A."/>
            <person name="Caine P.B."/>
            <person name="Orr S.E."/>
            <person name="Hunt B.G."/>
            <person name="Goodisman M.A.D."/>
        </authorList>
    </citation>
    <scope>NUCLEOTIDE SEQUENCE [LARGE SCALE GENOMIC DNA]</scope>
    <source>
        <strain evidence="1">233</strain>
        <tissue evidence="1">Head and thorax</tissue>
    </source>
</reference>
<name>A0ABD2AFS4_VESSQ</name>
<dbReference type="EMBL" id="JAUDFV010000149">
    <property type="protein sequence ID" value="KAL2719478.1"/>
    <property type="molecule type" value="Genomic_DNA"/>
</dbReference>
<protein>
    <submittedName>
        <fullName evidence="1">Uncharacterized protein</fullName>
    </submittedName>
</protein>
<comment type="caution">
    <text evidence="1">The sequence shown here is derived from an EMBL/GenBank/DDBJ whole genome shotgun (WGS) entry which is preliminary data.</text>
</comment>
<evidence type="ECO:0000313" key="2">
    <source>
        <dbReference type="Proteomes" id="UP001607302"/>
    </source>
</evidence>
<sequence length="91" mass="11004">MQYSNKLAMSCLLQSEYSHMLVLKDKIVNDNDQQQVFNVRDVSQRICFYLRLNSELLPNHSAPRLERNVFEYTKNIRYSKELKKEMNFIRK</sequence>
<keyword evidence="2" id="KW-1185">Reference proteome</keyword>
<accession>A0ABD2AFS4</accession>
<organism evidence="1 2">
    <name type="scientific">Vespula squamosa</name>
    <name type="common">Southern yellow jacket</name>
    <name type="synonym">Wasp</name>
    <dbReference type="NCBI Taxonomy" id="30214"/>
    <lineage>
        <taxon>Eukaryota</taxon>
        <taxon>Metazoa</taxon>
        <taxon>Ecdysozoa</taxon>
        <taxon>Arthropoda</taxon>
        <taxon>Hexapoda</taxon>
        <taxon>Insecta</taxon>
        <taxon>Pterygota</taxon>
        <taxon>Neoptera</taxon>
        <taxon>Endopterygota</taxon>
        <taxon>Hymenoptera</taxon>
        <taxon>Apocrita</taxon>
        <taxon>Aculeata</taxon>
        <taxon>Vespoidea</taxon>
        <taxon>Vespidae</taxon>
        <taxon>Vespinae</taxon>
        <taxon>Vespula</taxon>
    </lineage>
</organism>
<dbReference type="AlphaFoldDB" id="A0ABD2AFS4"/>
<proteinExistence type="predicted"/>